<accession>F8LB24</accession>
<name>F8LB24_9BACT</name>
<proteinExistence type="predicted"/>
<reference evidence="1" key="1">
    <citation type="submission" date="2011-05" db="EMBL/GenBank/DDBJ databases">
        <title>Unity in variety -- the pan-genome of the Chlamydiae.</title>
        <authorList>
            <person name="Collingro A."/>
            <person name="Tischler P."/>
            <person name="Weinmaier T."/>
            <person name="Penz T."/>
            <person name="Heinz E."/>
            <person name="Brunham R.C."/>
            <person name="Read T.D."/>
            <person name="Bavoil P.M."/>
            <person name="Sachse K."/>
            <person name="Kahane S."/>
            <person name="Friedman M.G."/>
            <person name="Rattei T."/>
            <person name="Myers G.S.A."/>
            <person name="Horn M."/>
        </authorList>
    </citation>
    <scope>NUCLEOTIDE SEQUENCE</scope>
    <source>
        <strain evidence="1">2032/99</strain>
    </source>
</reference>
<protein>
    <submittedName>
        <fullName evidence="1">Uncharacterized protein</fullName>
    </submittedName>
</protein>
<sequence>MDEFISVYLKTSRRIHMKDAKNHLKHLQKKVIQSARKEETKKNTGLLSKEERVVEFKRPKTVLNKRKIA</sequence>
<dbReference type="EMBL" id="FR872634">
    <property type="protein sequence ID" value="CCB90688.1"/>
    <property type="molecule type" value="Genomic_DNA"/>
</dbReference>
<evidence type="ECO:0000313" key="1">
    <source>
        <dbReference type="EMBL" id="CCB90688.1"/>
    </source>
</evidence>
<organism evidence="1">
    <name type="scientific">Waddlia chondrophila 2032/99</name>
    <dbReference type="NCBI Taxonomy" id="765953"/>
    <lineage>
        <taxon>Bacteria</taxon>
        <taxon>Pseudomonadati</taxon>
        <taxon>Chlamydiota</taxon>
        <taxon>Chlamydiia</taxon>
        <taxon>Parachlamydiales</taxon>
        <taxon>Waddliaceae</taxon>
        <taxon>Waddlia</taxon>
    </lineage>
</organism>
<dbReference type="AlphaFoldDB" id="F8LB24"/>
<gene>
    <name evidence="1" type="ORF">WCH_BP09790</name>
</gene>